<comment type="cofactor">
    <cofactor evidence="1">
        <name>FMN</name>
        <dbReference type="ChEBI" id="CHEBI:58210"/>
    </cofactor>
</comment>
<evidence type="ECO:0000256" key="9">
    <source>
        <dbReference type="ARBA" id="ARBA00023002"/>
    </source>
</evidence>
<evidence type="ECO:0000313" key="15">
    <source>
        <dbReference type="EMBL" id="VDO71785.1"/>
    </source>
</evidence>
<dbReference type="InterPro" id="IPR008254">
    <property type="entry name" value="Flavodoxin/NO_synth"/>
</dbReference>
<dbReference type="GO" id="GO:0050660">
    <property type="term" value="F:flavin adenine dinucleotide binding"/>
    <property type="evidence" value="ECO:0007669"/>
    <property type="project" value="TreeGrafter"/>
</dbReference>
<dbReference type="Proteomes" id="UP000268014">
    <property type="component" value="Unassembled WGS sequence"/>
</dbReference>
<dbReference type="PANTHER" id="PTHR19384">
    <property type="entry name" value="NITRIC OXIDE SYNTHASE-RELATED"/>
    <property type="match status" value="1"/>
</dbReference>
<dbReference type="InterPro" id="IPR001433">
    <property type="entry name" value="OxRdtase_FAD/NAD-bd"/>
</dbReference>
<dbReference type="InterPro" id="IPR003097">
    <property type="entry name" value="CysJ-like_FAD-binding"/>
</dbReference>
<keyword evidence="10" id="KW-0486">Methionine biosynthesis</keyword>
<dbReference type="GO" id="GO:0050667">
    <property type="term" value="P:homocysteine metabolic process"/>
    <property type="evidence" value="ECO:0007669"/>
    <property type="project" value="TreeGrafter"/>
</dbReference>
<accession>A0A0N4X2H2</accession>
<dbReference type="SUPFAM" id="SSF63380">
    <property type="entry name" value="Riboflavin synthase domain-like"/>
    <property type="match status" value="1"/>
</dbReference>
<sequence>MGVQADFLILYGSHTGQAECISKQIKEKAEIVGLKPCLFTLDDNEKEFHIEEENLVVIVVSSTGDGDPPENASRFWRRISRKTLESNFLEKLDYALLGKLDFNVSSRISHFSGSNRMLLELGSVCFVSNIYMFDKDLSKRLGVEIFLFFFISSSHLRLILLLSGLGDSNYSTFQGVPNKIDKRLKFLGASPIVETGHADDQVGLVNVSPENVLVFSICLVYVEIPFEHLCKEVFFCIPLELVVEPWIENLFQVLVKRFNLNPDVLQQLNSKVEISQKREVPEKVGAEGVALKQPKLILSPQPFKYPEVSLIKGNDKLSNDPALRVPVAPQEFLASTVSHEKLEQNHGIPWQNGAKMVGVASAPYEVTVVGAARLTDLDVTKPKYELVLDLGVHHSNLPYEPGDAFYFVIPNSSMEVNFILDRMNLLSVADQKCIVSINPNTQKINPVLPAHVPPESSIRHLFTYCLDIRRTPGRPVLRALAESATDEGEKRRLLELTSAQGLSEFNSFVRQPGLSLADILFAFPSVTPSADRLIELLPRLIPRSYSVSSCRGRRVRFIYSVMTFTAEDGRRYARKGVATEYLLGLKVDDRVQIMHKEPARFRLPPPPLPSACAGDMPLIMVGPGTGVAVFLAFCQHLLNMKLSDPENFPAVPRYLYFGCRNMEKDALYLDELKSYVREGILTELILCESQGNGTYPKYVQDALKERSSQVCEFLSNSGSDVPSRVYICGDAKGMSKSVWQCFHDIIKEQMGNFCFFFFERATFRS</sequence>
<dbReference type="InterPro" id="IPR023173">
    <property type="entry name" value="NADPH_Cyt_P450_Rdtase_alpha"/>
</dbReference>
<keyword evidence="4" id="KW-0285">Flavoprotein</keyword>
<evidence type="ECO:0000259" key="14">
    <source>
        <dbReference type="PROSITE" id="PS51384"/>
    </source>
</evidence>
<evidence type="ECO:0000313" key="17">
    <source>
        <dbReference type="WBParaSite" id="HPLM_0001855901-mRNA-1"/>
    </source>
</evidence>
<dbReference type="Pfam" id="PF00667">
    <property type="entry name" value="FAD_binding_1"/>
    <property type="match status" value="1"/>
</dbReference>
<evidence type="ECO:0000256" key="8">
    <source>
        <dbReference type="ARBA" id="ARBA00022857"/>
    </source>
</evidence>
<dbReference type="Gene3D" id="1.20.990.10">
    <property type="entry name" value="NADPH-cytochrome p450 Reductase, Chain A, domain 3"/>
    <property type="match status" value="1"/>
</dbReference>
<evidence type="ECO:0000259" key="13">
    <source>
        <dbReference type="PROSITE" id="PS50902"/>
    </source>
</evidence>
<dbReference type="PROSITE" id="PS50902">
    <property type="entry name" value="FLAVODOXIN_LIKE"/>
    <property type="match status" value="1"/>
</dbReference>
<keyword evidence="8" id="KW-0521">NADP</keyword>
<evidence type="ECO:0000256" key="12">
    <source>
        <dbReference type="ARBA" id="ARBA00040659"/>
    </source>
</evidence>
<dbReference type="InterPro" id="IPR017927">
    <property type="entry name" value="FAD-bd_FR_type"/>
</dbReference>
<dbReference type="GO" id="GO:0010181">
    <property type="term" value="F:FMN binding"/>
    <property type="evidence" value="ECO:0007669"/>
    <property type="project" value="InterPro"/>
</dbReference>
<dbReference type="InterPro" id="IPR001709">
    <property type="entry name" value="Flavoprot_Pyr_Nucl_cyt_Rdtase"/>
</dbReference>
<dbReference type="Gene3D" id="3.40.50.360">
    <property type="match status" value="1"/>
</dbReference>
<evidence type="ECO:0000256" key="1">
    <source>
        <dbReference type="ARBA" id="ARBA00001917"/>
    </source>
</evidence>
<keyword evidence="3" id="KW-0028">Amino-acid biosynthesis</keyword>
<evidence type="ECO:0000256" key="4">
    <source>
        <dbReference type="ARBA" id="ARBA00022630"/>
    </source>
</evidence>
<dbReference type="FunFam" id="1.20.990.10:FF:000007">
    <property type="entry name" value="Methionine synthase reductase"/>
    <property type="match status" value="1"/>
</dbReference>
<dbReference type="PRINTS" id="PR00371">
    <property type="entry name" value="FPNCR"/>
</dbReference>
<protein>
    <recommendedName>
        <fullName evidence="12">Methionine synthase reductase</fullName>
        <ecNumber evidence="11">1.16.1.8</ecNumber>
    </recommendedName>
</protein>
<organism evidence="17">
    <name type="scientific">Haemonchus placei</name>
    <name type="common">Barber's pole worm</name>
    <dbReference type="NCBI Taxonomy" id="6290"/>
    <lineage>
        <taxon>Eukaryota</taxon>
        <taxon>Metazoa</taxon>
        <taxon>Ecdysozoa</taxon>
        <taxon>Nematoda</taxon>
        <taxon>Chromadorea</taxon>
        <taxon>Rhabditida</taxon>
        <taxon>Rhabditina</taxon>
        <taxon>Rhabditomorpha</taxon>
        <taxon>Strongyloidea</taxon>
        <taxon>Trichostrongylidae</taxon>
        <taxon>Haemonchus</taxon>
    </lineage>
</organism>
<dbReference type="GO" id="GO:0005829">
    <property type="term" value="C:cytosol"/>
    <property type="evidence" value="ECO:0007669"/>
    <property type="project" value="TreeGrafter"/>
</dbReference>
<evidence type="ECO:0000256" key="11">
    <source>
        <dbReference type="ARBA" id="ARBA00039088"/>
    </source>
</evidence>
<keyword evidence="7" id="KW-0274">FAD</keyword>
<evidence type="ECO:0000256" key="5">
    <source>
        <dbReference type="ARBA" id="ARBA00022643"/>
    </source>
</evidence>
<keyword evidence="6" id="KW-0949">S-adenosyl-L-methionine</keyword>
<evidence type="ECO:0000256" key="7">
    <source>
        <dbReference type="ARBA" id="ARBA00022827"/>
    </source>
</evidence>
<proteinExistence type="predicted"/>
<reference evidence="17" key="1">
    <citation type="submission" date="2017-02" db="UniProtKB">
        <authorList>
            <consortium name="WormBaseParasite"/>
        </authorList>
    </citation>
    <scope>IDENTIFICATION</scope>
</reference>
<keyword evidence="5" id="KW-0288">FMN</keyword>
<dbReference type="SUPFAM" id="SSF52343">
    <property type="entry name" value="Ferredoxin reductase-like, C-terminal NADP-linked domain"/>
    <property type="match status" value="1"/>
</dbReference>
<dbReference type="PRINTS" id="PR00369">
    <property type="entry name" value="FLAVODOXIN"/>
</dbReference>
<dbReference type="STRING" id="6290.A0A0N4X2H2"/>
<evidence type="ECO:0000256" key="2">
    <source>
        <dbReference type="ARBA" id="ARBA00001974"/>
    </source>
</evidence>
<comment type="cofactor">
    <cofactor evidence="2">
        <name>FAD</name>
        <dbReference type="ChEBI" id="CHEBI:57692"/>
    </cofactor>
</comment>
<dbReference type="Gene3D" id="2.40.30.10">
    <property type="entry name" value="Translation factors"/>
    <property type="match status" value="1"/>
</dbReference>
<dbReference type="PROSITE" id="PS51384">
    <property type="entry name" value="FAD_FR"/>
    <property type="match status" value="1"/>
</dbReference>
<dbReference type="InterPro" id="IPR001094">
    <property type="entry name" value="Flavdoxin-like"/>
</dbReference>
<dbReference type="GO" id="GO:0009086">
    <property type="term" value="P:methionine biosynthetic process"/>
    <property type="evidence" value="ECO:0007669"/>
    <property type="project" value="UniProtKB-KW"/>
</dbReference>
<gene>
    <name evidence="15" type="ORF">HPLM_LOCUS18551</name>
</gene>
<keyword evidence="9" id="KW-0560">Oxidoreductase</keyword>
<dbReference type="EC" id="1.16.1.8" evidence="11"/>
<evidence type="ECO:0000256" key="3">
    <source>
        <dbReference type="ARBA" id="ARBA00022605"/>
    </source>
</evidence>
<dbReference type="PANTHER" id="PTHR19384:SF84">
    <property type="entry name" value="METHIONINE SYNTHASE REDUCTASE"/>
    <property type="match status" value="1"/>
</dbReference>
<dbReference type="EMBL" id="UZAF01020649">
    <property type="protein sequence ID" value="VDO71785.1"/>
    <property type="molecule type" value="Genomic_DNA"/>
</dbReference>
<dbReference type="Gene3D" id="3.40.50.80">
    <property type="entry name" value="Nucleotide-binding domain of ferredoxin-NADP reductase (FNR) module"/>
    <property type="match status" value="1"/>
</dbReference>
<dbReference type="OrthoDB" id="1856718at2759"/>
<dbReference type="SUPFAM" id="SSF52218">
    <property type="entry name" value="Flavoproteins"/>
    <property type="match status" value="2"/>
</dbReference>
<dbReference type="Pfam" id="PF00258">
    <property type="entry name" value="Flavodoxin_1"/>
    <property type="match status" value="1"/>
</dbReference>
<keyword evidence="16" id="KW-1185">Reference proteome</keyword>
<dbReference type="InterPro" id="IPR029039">
    <property type="entry name" value="Flavoprotein-like_sf"/>
</dbReference>
<evidence type="ECO:0000256" key="10">
    <source>
        <dbReference type="ARBA" id="ARBA00023167"/>
    </source>
</evidence>
<dbReference type="AlphaFoldDB" id="A0A0N4X2H2"/>
<dbReference type="InterPro" id="IPR039261">
    <property type="entry name" value="FNR_nucleotide-bd"/>
</dbReference>
<dbReference type="WBParaSite" id="HPLM_0001855901-mRNA-1">
    <property type="protein sequence ID" value="HPLM_0001855901-mRNA-1"/>
    <property type="gene ID" value="HPLM_0001855901"/>
</dbReference>
<dbReference type="Pfam" id="PF00175">
    <property type="entry name" value="NAD_binding_1"/>
    <property type="match status" value="1"/>
</dbReference>
<dbReference type="InterPro" id="IPR017938">
    <property type="entry name" value="Riboflavin_synthase-like_b-brl"/>
</dbReference>
<dbReference type="OMA" id="TPRYYSV"/>
<dbReference type="GO" id="GO:0030586">
    <property type="term" value="F:[methionine synthase] reductase (NADPH) activity"/>
    <property type="evidence" value="ECO:0007669"/>
    <property type="project" value="UniProtKB-EC"/>
</dbReference>
<evidence type="ECO:0000313" key="16">
    <source>
        <dbReference type="Proteomes" id="UP000268014"/>
    </source>
</evidence>
<evidence type="ECO:0000256" key="6">
    <source>
        <dbReference type="ARBA" id="ARBA00022691"/>
    </source>
</evidence>
<reference evidence="15 16" key="2">
    <citation type="submission" date="2018-11" db="EMBL/GenBank/DDBJ databases">
        <authorList>
            <consortium name="Pathogen Informatics"/>
        </authorList>
    </citation>
    <scope>NUCLEOTIDE SEQUENCE [LARGE SCALE GENOMIC DNA]</scope>
    <source>
        <strain evidence="15 16">MHpl1</strain>
    </source>
</reference>
<name>A0A0N4X2H2_HAEPC</name>
<feature type="domain" description="FAD-binding FR-type" evidence="14">
    <location>
        <begin position="361"/>
        <end position="604"/>
    </location>
</feature>
<feature type="domain" description="Flavodoxin-like" evidence="13">
    <location>
        <begin position="7"/>
        <end position="220"/>
    </location>
</feature>